<dbReference type="Gene3D" id="3.40.190.10">
    <property type="entry name" value="Periplasmic binding protein-like II"/>
    <property type="match status" value="1"/>
</dbReference>
<feature type="region of interest" description="Disordered" evidence="1">
    <location>
        <begin position="65"/>
        <end position="97"/>
    </location>
</feature>
<dbReference type="GO" id="GO:0004418">
    <property type="term" value="F:hydroxymethylbilane synthase activity"/>
    <property type="evidence" value="ECO:0007669"/>
    <property type="project" value="InterPro"/>
</dbReference>
<dbReference type="EMBL" id="FNXB01000053">
    <property type="protein sequence ID" value="SEI18817.1"/>
    <property type="molecule type" value="Genomic_DNA"/>
</dbReference>
<dbReference type="GO" id="GO:0033014">
    <property type="term" value="P:tetrapyrrole biosynthetic process"/>
    <property type="evidence" value="ECO:0007669"/>
    <property type="project" value="InterPro"/>
</dbReference>
<dbReference type="EMBL" id="FOCV01000042">
    <property type="protein sequence ID" value="SEP14561.1"/>
    <property type="molecule type" value="Genomic_DNA"/>
</dbReference>
<reference evidence="5" key="2">
    <citation type="submission" date="2016-10" db="EMBL/GenBank/DDBJ databases">
        <authorList>
            <person name="Wibberg D."/>
        </authorList>
    </citation>
    <scope>NUCLEOTIDE SEQUENCE [LARGE SCALE GENOMIC DNA]</scope>
</reference>
<feature type="domain" description="Porphobilinogen deaminase N-terminal" evidence="2">
    <location>
        <begin position="2"/>
        <end position="59"/>
    </location>
</feature>
<dbReference type="STRING" id="501024.RTCCBAU85039_6018"/>
<gene>
    <name evidence="3" type="ORF">RTCCBAU85039_6018</name>
    <name evidence="4" type="ORF">SAMN05216228_104235</name>
</gene>
<evidence type="ECO:0000313" key="5">
    <source>
        <dbReference type="Proteomes" id="UP000183063"/>
    </source>
</evidence>
<name>A0A1H8VGN3_9HYPH</name>
<dbReference type="Proteomes" id="UP000198939">
    <property type="component" value="Unassembled WGS sequence"/>
</dbReference>
<reference evidence="3" key="1">
    <citation type="submission" date="2016-10" db="EMBL/GenBank/DDBJ databases">
        <authorList>
            <person name="de Groot N.N."/>
        </authorList>
    </citation>
    <scope>NUCLEOTIDE SEQUENCE [LARGE SCALE GENOMIC DNA]</scope>
    <source>
        <strain evidence="3">CCBAU85039</strain>
    </source>
</reference>
<keyword evidence="6" id="KW-1185">Reference proteome</keyword>
<sequence length="97" mass="10459">MGSPLAARQAEEVRARLVATHALPATAFEIVALETRGDKAVDGDRRQGLFTFELEERLWCNMTQTRSDGARESGRRSGGFVAGDASFGPQIPDLPGI</sequence>
<dbReference type="SUPFAM" id="SSF53850">
    <property type="entry name" value="Periplasmic binding protein-like II"/>
    <property type="match status" value="1"/>
</dbReference>
<dbReference type="Proteomes" id="UP000183063">
    <property type="component" value="Unassembled WGS sequence"/>
</dbReference>
<evidence type="ECO:0000313" key="4">
    <source>
        <dbReference type="EMBL" id="SEP14561.1"/>
    </source>
</evidence>
<reference evidence="4 6" key="3">
    <citation type="submission" date="2016-10" db="EMBL/GenBank/DDBJ databases">
        <authorList>
            <person name="Varghese N."/>
            <person name="Submissions S."/>
        </authorList>
    </citation>
    <scope>NUCLEOTIDE SEQUENCE [LARGE SCALE GENOMIC DNA]</scope>
    <source>
        <strain evidence="4 6">CGMCC 1.7071</strain>
    </source>
</reference>
<protein>
    <submittedName>
        <fullName evidence="3 4">Porphobilinogen deaminase</fullName>
    </submittedName>
</protein>
<evidence type="ECO:0000313" key="3">
    <source>
        <dbReference type="EMBL" id="SEI18817.1"/>
    </source>
</evidence>
<accession>A0A1H8VGN3</accession>
<dbReference type="AlphaFoldDB" id="A0A1H8VGN3"/>
<dbReference type="InterPro" id="IPR022417">
    <property type="entry name" value="Porphobilin_deaminase_N"/>
</dbReference>
<evidence type="ECO:0000259" key="2">
    <source>
        <dbReference type="Pfam" id="PF01379"/>
    </source>
</evidence>
<evidence type="ECO:0000256" key="1">
    <source>
        <dbReference type="SAM" id="MobiDB-lite"/>
    </source>
</evidence>
<proteinExistence type="predicted"/>
<dbReference type="Pfam" id="PF01379">
    <property type="entry name" value="Porphobil_deam"/>
    <property type="match status" value="1"/>
</dbReference>
<organism evidence="3 5">
    <name type="scientific">Rhizobium tibeticum</name>
    <dbReference type="NCBI Taxonomy" id="501024"/>
    <lineage>
        <taxon>Bacteria</taxon>
        <taxon>Pseudomonadati</taxon>
        <taxon>Pseudomonadota</taxon>
        <taxon>Alphaproteobacteria</taxon>
        <taxon>Hyphomicrobiales</taxon>
        <taxon>Rhizobiaceae</taxon>
        <taxon>Rhizobium/Agrobacterium group</taxon>
        <taxon>Rhizobium</taxon>
    </lineage>
</organism>
<evidence type="ECO:0000313" key="6">
    <source>
        <dbReference type="Proteomes" id="UP000198939"/>
    </source>
</evidence>